<sequence length="100" mass="10837">MIRKKVKQVEVKAVKKLVDITKELKKEQPKNLWVGIKPKRKRPVAIESPTEEVESEDGSERMPGSGPFTGPGTGPNTGPGTAPGTGPGTDLMKPDFDQKK</sequence>
<organism evidence="2 3">
    <name type="scientific">Effusibacillus consociatus</name>
    <dbReference type="NCBI Taxonomy" id="1117041"/>
    <lineage>
        <taxon>Bacteria</taxon>
        <taxon>Bacillati</taxon>
        <taxon>Bacillota</taxon>
        <taxon>Bacilli</taxon>
        <taxon>Bacillales</taxon>
        <taxon>Alicyclobacillaceae</taxon>
        <taxon>Effusibacillus</taxon>
    </lineage>
</organism>
<keyword evidence="3" id="KW-1185">Reference proteome</keyword>
<gene>
    <name evidence="2" type="ORF">ACFO8Q_00160</name>
</gene>
<evidence type="ECO:0000313" key="3">
    <source>
        <dbReference type="Proteomes" id="UP001596002"/>
    </source>
</evidence>
<comment type="caution">
    <text evidence="2">The sequence shown here is derived from an EMBL/GenBank/DDBJ whole genome shotgun (WGS) entry which is preliminary data.</text>
</comment>
<evidence type="ECO:0000256" key="1">
    <source>
        <dbReference type="SAM" id="MobiDB-lite"/>
    </source>
</evidence>
<dbReference type="Proteomes" id="UP001596002">
    <property type="component" value="Unassembled WGS sequence"/>
</dbReference>
<feature type="region of interest" description="Disordered" evidence="1">
    <location>
        <begin position="41"/>
        <end position="100"/>
    </location>
</feature>
<evidence type="ECO:0000313" key="2">
    <source>
        <dbReference type="EMBL" id="MFC4765820.1"/>
    </source>
</evidence>
<protein>
    <submittedName>
        <fullName evidence="2">Uncharacterized protein</fullName>
    </submittedName>
</protein>
<accession>A0ABV9PVL0</accession>
<reference evidence="3" key="1">
    <citation type="journal article" date="2019" name="Int. J. Syst. Evol. Microbiol.">
        <title>The Global Catalogue of Microorganisms (GCM) 10K type strain sequencing project: providing services to taxonomists for standard genome sequencing and annotation.</title>
        <authorList>
            <consortium name="The Broad Institute Genomics Platform"/>
            <consortium name="The Broad Institute Genome Sequencing Center for Infectious Disease"/>
            <person name="Wu L."/>
            <person name="Ma J."/>
        </authorList>
    </citation>
    <scope>NUCLEOTIDE SEQUENCE [LARGE SCALE GENOMIC DNA]</scope>
    <source>
        <strain evidence="3">WYCCWR 12678</strain>
    </source>
</reference>
<feature type="compositionally biased region" description="Gly residues" evidence="1">
    <location>
        <begin position="67"/>
        <end position="87"/>
    </location>
</feature>
<dbReference type="RefSeq" id="WP_380023369.1">
    <property type="nucleotide sequence ID" value="NZ_JBHSHC010000002.1"/>
</dbReference>
<dbReference type="EMBL" id="JBHSHC010000002">
    <property type="protein sequence ID" value="MFC4765820.1"/>
    <property type="molecule type" value="Genomic_DNA"/>
</dbReference>
<proteinExistence type="predicted"/>
<name>A0ABV9PVL0_9BACL</name>